<dbReference type="Proteomes" id="UP000010116">
    <property type="component" value="Unassembled WGS sequence"/>
</dbReference>
<organism evidence="14 15">
    <name type="scientific">SAR86 cluster bacterium SAR86B</name>
    <dbReference type="NCBI Taxonomy" id="1123867"/>
    <lineage>
        <taxon>Bacteria</taxon>
        <taxon>Pseudomonadati</taxon>
        <taxon>Pseudomonadota</taxon>
        <taxon>Gammaproteobacteria</taxon>
        <taxon>SAR86 cluster</taxon>
    </lineage>
</organism>
<evidence type="ECO:0000259" key="13">
    <source>
        <dbReference type="Pfam" id="PF08436"/>
    </source>
</evidence>
<evidence type="ECO:0000256" key="7">
    <source>
        <dbReference type="ARBA" id="ARBA00022857"/>
    </source>
</evidence>
<feature type="domain" description="1-deoxy-D-xylulose 5-phosphate reductoisomerase C-terminal" evidence="13">
    <location>
        <begin position="143"/>
        <end position="226"/>
    </location>
</feature>
<evidence type="ECO:0000256" key="3">
    <source>
        <dbReference type="ARBA" id="ARBA00005094"/>
    </source>
</evidence>
<gene>
    <name evidence="14" type="ORF">NT02SARS_1737</name>
</gene>
<dbReference type="Pfam" id="PF02670">
    <property type="entry name" value="DXP_reductoisom"/>
    <property type="match status" value="1"/>
</dbReference>
<dbReference type="AlphaFoldDB" id="J4V6X3"/>
<evidence type="ECO:0000256" key="1">
    <source>
        <dbReference type="ARBA" id="ARBA00001936"/>
    </source>
</evidence>
<dbReference type="FunFam" id="3.40.50.720:FF:000045">
    <property type="entry name" value="1-deoxy-D-xylulose 5-phosphate reductoisomerase"/>
    <property type="match status" value="1"/>
</dbReference>
<comment type="cofactor">
    <cofactor evidence="1">
        <name>Mn(2+)</name>
        <dbReference type="ChEBI" id="CHEBI:29035"/>
    </cofactor>
</comment>
<dbReference type="GO" id="GO:0030145">
    <property type="term" value="F:manganese ion binding"/>
    <property type="evidence" value="ECO:0007669"/>
    <property type="project" value="TreeGrafter"/>
</dbReference>
<feature type="non-terminal residue" evidence="14">
    <location>
        <position position="247"/>
    </location>
</feature>
<name>J4V6X3_9GAMM</name>
<evidence type="ECO:0000256" key="11">
    <source>
        <dbReference type="ARBA" id="ARBA00048543"/>
    </source>
</evidence>
<dbReference type="InterPro" id="IPR013512">
    <property type="entry name" value="DXP_reductoisomerase_N"/>
</dbReference>
<keyword evidence="8" id="KW-0560">Oxidoreductase</keyword>
<keyword evidence="6" id="KW-0479">Metal-binding</keyword>
<reference evidence="14 15" key="1">
    <citation type="journal article" date="2012" name="ISME J.">
        <title>Genomic insights to SAR86, an abundant and uncultivated marine bacterial lineage.</title>
        <authorList>
            <person name="Dupont C.L."/>
            <person name="Rusch D.B."/>
            <person name="Yooseph S."/>
            <person name="Lombardo M.J."/>
            <person name="Richter R.A."/>
            <person name="Valas R."/>
            <person name="Novotny M."/>
            <person name="Yee-Greenbaum J."/>
            <person name="Selengut J.D."/>
            <person name="Haft D.H."/>
            <person name="Halpern A.L."/>
            <person name="Lasken R.S."/>
            <person name="Nealson K."/>
            <person name="Friedman R."/>
            <person name="Venter J.C."/>
        </authorList>
    </citation>
    <scope>NUCLEOTIDE SEQUENCE [LARGE SCALE GENOMIC DNA]</scope>
</reference>
<protein>
    <recommendedName>
        <fullName evidence="5">1-deoxy-D-xylulose-5-phosphate reductoisomerase</fullName>
        <ecNumber evidence="5">1.1.1.267</ecNumber>
    </recommendedName>
</protein>
<dbReference type="GO" id="GO:0070402">
    <property type="term" value="F:NADPH binding"/>
    <property type="evidence" value="ECO:0007669"/>
    <property type="project" value="InterPro"/>
</dbReference>
<evidence type="ECO:0000259" key="12">
    <source>
        <dbReference type="Pfam" id="PF02670"/>
    </source>
</evidence>
<evidence type="ECO:0000256" key="5">
    <source>
        <dbReference type="ARBA" id="ARBA00012366"/>
    </source>
</evidence>
<accession>J4V6X3</accession>
<evidence type="ECO:0000256" key="6">
    <source>
        <dbReference type="ARBA" id="ARBA00022723"/>
    </source>
</evidence>
<dbReference type="SUPFAM" id="SSF51735">
    <property type="entry name" value="NAD(P)-binding Rossmann-fold domains"/>
    <property type="match status" value="1"/>
</dbReference>
<dbReference type="PANTHER" id="PTHR30525:SF0">
    <property type="entry name" value="1-DEOXY-D-XYLULOSE 5-PHOSPHATE REDUCTOISOMERASE, CHLOROPLASTIC"/>
    <property type="match status" value="1"/>
</dbReference>
<dbReference type="SUPFAM" id="SSF55347">
    <property type="entry name" value="Glyceraldehyde-3-phosphate dehydrogenase-like, C-terminal domain"/>
    <property type="match status" value="1"/>
</dbReference>
<keyword evidence="9" id="KW-0464">Manganese</keyword>
<keyword evidence="7" id="KW-0521">NADP</keyword>
<dbReference type="InterPro" id="IPR013644">
    <property type="entry name" value="DXP_reductoisomerase_C"/>
</dbReference>
<evidence type="ECO:0000313" key="15">
    <source>
        <dbReference type="Proteomes" id="UP000010116"/>
    </source>
</evidence>
<dbReference type="EC" id="1.1.1.267" evidence="5"/>
<dbReference type="GO" id="GO:0030604">
    <property type="term" value="F:1-deoxy-D-xylulose-5-phosphate reductoisomerase activity"/>
    <property type="evidence" value="ECO:0007669"/>
    <property type="project" value="UniProtKB-EC"/>
</dbReference>
<dbReference type="InterPro" id="IPR003821">
    <property type="entry name" value="DXP_reductoisomerase"/>
</dbReference>
<evidence type="ECO:0000256" key="2">
    <source>
        <dbReference type="ARBA" id="ARBA00001946"/>
    </source>
</evidence>
<comment type="pathway">
    <text evidence="3">Isoprenoid biosynthesis; isopentenyl diphosphate biosynthesis via DXP pathway; isopentenyl diphosphate from 1-deoxy-D-xylulose 5-phosphate: step 1/6.</text>
</comment>
<feature type="domain" description="1-deoxy-D-xylulose 5-phosphate reductoisomerase N-terminal" evidence="12">
    <location>
        <begin position="7"/>
        <end position="129"/>
    </location>
</feature>
<dbReference type="HOGENOM" id="CLU_035714_0_1_6"/>
<dbReference type="Gene3D" id="3.40.50.720">
    <property type="entry name" value="NAD(P)-binding Rossmann-like Domain"/>
    <property type="match status" value="1"/>
</dbReference>
<proteinExistence type="inferred from homology"/>
<evidence type="ECO:0000313" key="14">
    <source>
        <dbReference type="EMBL" id="EJP74137.1"/>
    </source>
</evidence>
<evidence type="ECO:0000256" key="10">
    <source>
        <dbReference type="ARBA" id="ARBA00023229"/>
    </source>
</evidence>
<dbReference type="GO" id="GO:0016853">
    <property type="term" value="F:isomerase activity"/>
    <property type="evidence" value="ECO:0007669"/>
    <property type="project" value="UniProtKB-KW"/>
</dbReference>
<evidence type="ECO:0000256" key="4">
    <source>
        <dbReference type="ARBA" id="ARBA00006825"/>
    </source>
</evidence>
<keyword evidence="14" id="KW-0413">Isomerase</keyword>
<dbReference type="Pfam" id="PF08436">
    <property type="entry name" value="DXP_redisom_C"/>
    <property type="match status" value="1"/>
</dbReference>
<evidence type="ECO:0000256" key="9">
    <source>
        <dbReference type="ARBA" id="ARBA00023211"/>
    </source>
</evidence>
<comment type="similarity">
    <text evidence="4">Belongs to the DXR family.</text>
</comment>
<comment type="cofactor">
    <cofactor evidence="2">
        <name>Mg(2+)</name>
        <dbReference type="ChEBI" id="CHEBI:18420"/>
    </cofactor>
</comment>
<dbReference type="InterPro" id="IPR036291">
    <property type="entry name" value="NAD(P)-bd_dom_sf"/>
</dbReference>
<evidence type="ECO:0000256" key="8">
    <source>
        <dbReference type="ARBA" id="ARBA00023002"/>
    </source>
</evidence>
<dbReference type="UniPathway" id="UPA00056">
    <property type="reaction ID" value="UER00092"/>
</dbReference>
<keyword evidence="10" id="KW-0414">Isoprene biosynthesis</keyword>
<comment type="catalytic activity">
    <reaction evidence="11">
        <text>2-C-methyl-D-erythritol 4-phosphate + NADP(+) = 1-deoxy-D-xylulose 5-phosphate + NADPH + H(+)</text>
        <dbReference type="Rhea" id="RHEA:13717"/>
        <dbReference type="ChEBI" id="CHEBI:15378"/>
        <dbReference type="ChEBI" id="CHEBI:57783"/>
        <dbReference type="ChEBI" id="CHEBI:57792"/>
        <dbReference type="ChEBI" id="CHEBI:58262"/>
        <dbReference type="ChEBI" id="CHEBI:58349"/>
        <dbReference type="EC" id="1.1.1.267"/>
    </reaction>
    <physiologicalReaction direction="right-to-left" evidence="11">
        <dbReference type="Rhea" id="RHEA:13719"/>
    </physiologicalReaction>
</comment>
<dbReference type="GO" id="GO:0051484">
    <property type="term" value="P:isopentenyl diphosphate biosynthetic process, methylerythritol 4-phosphate pathway involved in terpenoid biosynthetic process"/>
    <property type="evidence" value="ECO:0007669"/>
    <property type="project" value="UniProtKB-ARBA"/>
</dbReference>
<dbReference type="EMBL" id="JH611160">
    <property type="protein sequence ID" value="EJP74137.1"/>
    <property type="molecule type" value="Genomic_DNA"/>
</dbReference>
<dbReference type="PANTHER" id="PTHR30525">
    <property type="entry name" value="1-DEOXY-D-XYLULOSE 5-PHOSPHATE REDUCTOISOMERASE"/>
    <property type="match status" value="1"/>
</dbReference>
<sequence length="247" mass="26579">MTDPKKIVLLGATGSIGESTLQVIRKHPDRLQLIGVSAHSNSRKLANISNEFKVPHAYLPETASEVTDWPSHCSLDRSTNGLTDIAALEEADVVVVAIVGASGLGPTLSALQAGKDVVLANKESLVLGGDLIMRTAKDNGARVIPADSEHNAVFQCIQGEKHRDLDSIILTASGGPFRELPVEELKHVTIEQALDHPNWSMGNKVTIDSATMANKGLELIEARWLFDLPQSRLEVVIHPTSIVHAMV</sequence>